<name>A0A1H3TTU6_9ACTN</name>
<dbReference type="PANTHER" id="PTHR47756:SF1">
    <property type="entry name" value="BLL0085 PROTEIN"/>
    <property type="match status" value="1"/>
</dbReference>
<dbReference type="PANTHER" id="PTHR47756">
    <property type="entry name" value="BLL6612 PROTEIN-RELATED"/>
    <property type="match status" value="1"/>
</dbReference>
<dbReference type="Proteomes" id="UP000199632">
    <property type="component" value="Unassembled WGS sequence"/>
</dbReference>
<dbReference type="InterPro" id="IPR046531">
    <property type="entry name" value="DUF6596"/>
</dbReference>
<evidence type="ECO:0000259" key="5">
    <source>
        <dbReference type="Pfam" id="PF04542"/>
    </source>
</evidence>
<dbReference type="SUPFAM" id="SSF88946">
    <property type="entry name" value="Sigma2 domain of RNA polymerase sigma factors"/>
    <property type="match status" value="1"/>
</dbReference>
<proteinExistence type="inferred from homology"/>
<dbReference type="InterPro" id="IPR036388">
    <property type="entry name" value="WH-like_DNA-bd_sf"/>
</dbReference>
<dbReference type="Pfam" id="PF04542">
    <property type="entry name" value="Sigma70_r2"/>
    <property type="match status" value="1"/>
</dbReference>
<keyword evidence="9" id="KW-1185">Reference proteome</keyword>
<evidence type="ECO:0000259" key="7">
    <source>
        <dbReference type="Pfam" id="PF20239"/>
    </source>
</evidence>
<gene>
    <name evidence="8" type="ORF">SAMN05421684_6364</name>
</gene>
<dbReference type="GO" id="GO:0006352">
    <property type="term" value="P:DNA-templated transcription initiation"/>
    <property type="evidence" value="ECO:0007669"/>
    <property type="project" value="InterPro"/>
</dbReference>
<organism evidence="8 9">
    <name type="scientific">Asanoa ishikariensis</name>
    <dbReference type="NCBI Taxonomy" id="137265"/>
    <lineage>
        <taxon>Bacteria</taxon>
        <taxon>Bacillati</taxon>
        <taxon>Actinomycetota</taxon>
        <taxon>Actinomycetes</taxon>
        <taxon>Micromonosporales</taxon>
        <taxon>Micromonosporaceae</taxon>
        <taxon>Asanoa</taxon>
    </lineage>
</organism>
<evidence type="ECO:0000313" key="9">
    <source>
        <dbReference type="Proteomes" id="UP000199632"/>
    </source>
</evidence>
<dbReference type="OrthoDB" id="9780299at2"/>
<dbReference type="InterPro" id="IPR013249">
    <property type="entry name" value="RNA_pol_sigma70_r4_t2"/>
</dbReference>
<dbReference type="InterPro" id="IPR013324">
    <property type="entry name" value="RNA_pol_sigma_r3/r4-like"/>
</dbReference>
<keyword evidence="2" id="KW-0805">Transcription regulation</keyword>
<sequence>MGAADPALVHRTVEAVWRIEAARIVAVLARLTGDIGLAEELAQDTLVVALEQWPRDGVPDDPGPWLLATARHRAIDQIRRRQNYAAKLRLVAGGVSESHDGGYEAVLDEGRIGDDLLRLIFTVCHPALPAESRVGLTLRLLGGLTTAEIARAFLVPEPTMAARLTRAKKALTGVEFGLPPAAELAPRLASVLATVYLIFNEGYAATGGPVWVRPELADEAVRLGRLLQGLLPREPEVHGLTALMELQASRLPARVDPDGRPVLLPDQDRRRWDRLLIRRGLAALSLAGDLGGGIYTVEAEIAACHARARSHADTGWERVAALYEVLFHLRPSPVLRVNQAVAYGMAGDPARGLALVDAAAGEKSLRDYPQLPAVRGDLLARLGRADEARAEFARAAALTRNEAERSLFAARAESD</sequence>
<dbReference type="Gene3D" id="1.10.10.10">
    <property type="entry name" value="Winged helix-like DNA-binding domain superfamily/Winged helix DNA-binding domain"/>
    <property type="match status" value="1"/>
</dbReference>
<reference evidence="9" key="1">
    <citation type="submission" date="2016-10" db="EMBL/GenBank/DDBJ databases">
        <authorList>
            <person name="Varghese N."/>
            <person name="Submissions S."/>
        </authorList>
    </citation>
    <scope>NUCLEOTIDE SEQUENCE [LARGE SCALE GENOMIC DNA]</scope>
    <source>
        <strain evidence="9">DSM 44718</strain>
    </source>
</reference>
<evidence type="ECO:0000256" key="1">
    <source>
        <dbReference type="ARBA" id="ARBA00010641"/>
    </source>
</evidence>
<evidence type="ECO:0000259" key="6">
    <source>
        <dbReference type="Pfam" id="PF08281"/>
    </source>
</evidence>
<evidence type="ECO:0000256" key="2">
    <source>
        <dbReference type="ARBA" id="ARBA00023015"/>
    </source>
</evidence>
<dbReference type="AlphaFoldDB" id="A0A1H3TTU6"/>
<dbReference type="GO" id="GO:0003677">
    <property type="term" value="F:DNA binding"/>
    <property type="evidence" value="ECO:0007669"/>
    <property type="project" value="InterPro"/>
</dbReference>
<dbReference type="InterPro" id="IPR007627">
    <property type="entry name" value="RNA_pol_sigma70_r2"/>
</dbReference>
<dbReference type="Pfam" id="PF20239">
    <property type="entry name" value="DUF6596"/>
    <property type="match status" value="1"/>
</dbReference>
<dbReference type="Pfam" id="PF08281">
    <property type="entry name" value="Sigma70_r4_2"/>
    <property type="match status" value="1"/>
</dbReference>
<dbReference type="RefSeq" id="WP_090800238.1">
    <property type="nucleotide sequence ID" value="NZ_BOND01000024.1"/>
</dbReference>
<dbReference type="STRING" id="137265.SAMN05421684_6364"/>
<evidence type="ECO:0000256" key="3">
    <source>
        <dbReference type="ARBA" id="ARBA00023082"/>
    </source>
</evidence>
<dbReference type="SUPFAM" id="SSF88659">
    <property type="entry name" value="Sigma3 and sigma4 domains of RNA polymerase sigma factors"/>
    <property type="match status" value="1"/>
</dbReference>
<dbReference type="Gene3D" id="1.10.1740.10">
    <property type="match status" value="1"/>
</dbReference>
<feature type="domain" description="DUF6596" evidence="7">
    <location>
        <begin position="187"/>
        <end position="287"/>
    </location>
</feature>
<evidence type="ECO:0000313" key="8">
    <source>
        <dbReference type="EMBL" id="SDZ53572.1"/>
    </source>
</evidence>
<accession>A0A1H3TTU6</accession>
<keyword evidence="4" id="KW-0804">Transcription</keyword>
<comment type="similarity">
    <text evidence="1">Belongs to the sigma-70 factor family. ECF subfamily.</text>
</comment>
<feature type="domain" description="RNA polymerase sigma-70 region 2" evidence="5">
    <location>
        <begin position="22"/>
        <end position="82"/>
    </location>
</feature>
<feature type="domain" description="RNA polymerase sigma factor 70 region 4 type 2" evidence="6">
    <location>
        <begin position="121"/>
        <end position="171"/>
    </location>
</feature>
<dbReference type="EMBL" id="FNQB01000003">
    <property type="protein sequence ID" value="SDZ53572.1"/>
    <property type="molecule type" value="Genomic_DNA"/>
</dbReference>
<dbReference type="GO" id="GO:0016987">
    <property type="term" value="F:sigma factor activity"/>
    <property type="evidence" value="ECO:0007669"/>
    <property type="project" value="UniProtKB-KW"/>
</dbReference>
<protein>
    <submittedName>
        <fullName evidence="8">Predicted RNA polymerase sigma factor, contains C-terminal TPR domain</fullName>
    </submittedName>
</protein>
<keyword evidence="3" id="KW-0731">Sigma factor</keyword>
<evidence type="ECO:0000256" key="4">
    <source>
        <dbReference type="ARBA" id="ARBA00023163"/>
    </source>
</evidence>
<dbReference type="InterPro" id="IPR013325">
    <property type="entry name" value="RNA_pol_sigma_r2"/>
</dbReference>